<dbReference type="AlphaFoldDB" id="B9TNB2"/>
<dbReference type="Proteomes" id="UP000008311">
    <property type="component" value="Unassembled WGS sequence"/>
</dbReference>
<dbReference type="InParanoid" id="B9TNB2"/>
<organism evidence="1 2">
    <name type="scientific">Ricinus communis</name>
    <name type="common">Castor bean</name>
    <dbReference type="NCBI Taxonomy" id="3988"/>
    <lineage>
        <taxon>Eukaryota</taxon>
        <taxon>Viridiplantae</taxon>
        <taxon>Streptophyta</taxon>
        <taxon>Embryophyta</taxon>
        <taxon>Tracheophyta</taxon>
        <taxon>Spermatophyta</taxon>
        <taxon>Magnoliopsida</taxon>
        <taxon>eudicotyledons</taxon>
        <taxon>Gunneridae</taxon>
        <taxon>Pentapetalae</taxon>
        <taxon>rosids</taxon>
        <taxon>fabids</taxon>
        <taxon>Malpighiales</taxon>
        <taxon>Euphorbiaceae</taxon>
        <taxon>Acalyphoideae</taxon>
        <taxon>Acalypheae</taxon>
        <taxon>Ricinus</taxon>
    </lineage>
</organism>
<protein>
    <submittedName>
        <fullName evidence="1">Uncharacterized protein</fullName>
    </submittedName>
</protein>
<reference evidence="2" key="1">
    <citation type="journal article" date="2010" name="Nat. Biotechnol.">
        <title>Draft genome sequence of the oilseed species Ricinus communis.</title>
        <authorList>
            <person name="Chan A.P."/>
            <person name="Crabtree J."/>
            <person name="Zhao Q."/>
            <person name="Lorenzi H."/>
            <person name="Orvis J."/>
            <person name="Puiu D."/>
            <person name="Melake-Berhan A."/>
            <person name="Jones K.M."/>
            <person name="Redman J."/>
            <person name="Chen G."/>
            <person name="Cahoon E.B."/>
            <person name="Gedil M."/>
            <person name="Stanke M."/>
            <person name="Haas B.J."/>
            <person name="Wortman J.R."/>
            <person name="Fraser-Liggett C.M."/>
            <person name="Ravel J."/>
            <person name="Rabinowicz P.D."/>
        </authorList>
    </citation>
    <scope>NUCLEOTIDE SEQUENCE [LARGE SCALE GENOMIC DNA]</scope>
    <source>
        <strain evidence="2">cv. Hale</strain>
    </source>
</reference>
<keyword evidence="2" id="KW-1185">Reference proteome</keyword>
<evidence type="ECO:0000313" key="2">
    <source>
        <dbReference type="Proteomes" id="UP000008311"/>
    </source>
</evidence>
<gene>
    <name evidence="1" type="ORF">RCOM_2030590</name>
</gene>
<proteinExistence type="predicted"/>
<evidence type="ECO:0000313" key="1">
    <source>
        <dbReference type="EMBL" id="EEF22653.1"/>
    </source>
</evidence>
<accession>B9TNB2</accession>
<dbReference type="EMBL" id="EQ991894">
    <property type="protein sequence ID" value="EEF22653.1"/>
    <property type="molecule type" value="Genomic_DNA"/>
</dbReference>
<sequence>MGLRARRARAIDSIRHSHAEHRHKDPIYRSLISHLSSLTSPFSLLPPPSPLPTLVIKPIHFTC</sequence>
<name>B9TNB2_RICCO</name>